<evidence type="ECO:0000256" key="2">
    <source>
        <dbReference type="ARBA" id="ARBA00022723"/>
    </source>
</evidence>
<dbReference type="EMBL" id="JBBKTX010000001">
    <property type="protein sequence ID" value="MFK4750810.1"/>
    <property type="molecule type" value="Genomic_DNA"/>
</dbReference>
<reference evidence="8 9" key="1">
    <citation type="submission" date="2024-03" db="EMBL/GenBank/DDBJ databases">
        <title>High-quality draft genome sequence of Oceanobacter sp. wDCs-4.</title>
        <authorList>
            <person name="Dong C."/>
        </authorList>
    </citation>
    <scope>NUCLEOTIDE SEQUENCE [LARGE SCALE GENOMIC DNA]</scope>
    <source>
        <strain evidence="9">wDCs-4</strain>
    </source>
</reference>
<comment type="catalytic activity">
    <reaction evidence="6">
        <text>5-(methylsulfanyl)-D-ribulose 1-phosphate = 5-methylsulfanyl-2,3-dioxopentyl phosphate + H2O</text>
        <dbReference type="Rhea" id="RHEA:15549"/>
        <dbReference type="ChEBI" id="CHEBI:15377"/>
        <dbReference type="ChEBI" id="CHEBI:58548"/>
        <dbReference type="ChEBI" id="CHEBI:58828"/>
        <dbReference type="EC" id="4.2.1.109"/>
    </reaction>
</comment>
<keyword evidence="1 6" id="KW-0028">Amino-acid biosynthesis</keyword>
<comment type="cofactor">
    <cofactor evidence="6">
        <name>Zn(2+)</name>
        <dbReference type="ChEBI" id="CHEBI:29105"/>
    </cofactor>
    <text evidence="6">Binds 1 zinc ion per subunit.</text>
</comment>
<keyword evidence="2 6" id="KW-0479">Metal-binding</keyword>
<accession>A0ABW8NCZ2</accession>
<evidence type="ECO:0000256" key="4">
    <source>
        <dbReference type="ARBA" id="ARBA00023167"/>
    </source>
</evidence>
<comment type="pathway">
    <text evidence="6">Amino-acid biosynthesis; L-methionine biosynthesis via salvage pathway; L-methionine from S-methyl-5-thio-alpha-D-ribose 1-phosphate: step 2/6.</text>
</comment>
<evidence type="ECO:0000256" key="5">
    <source>
        <dbReference type="ARBA" id="ARBA00023239"/>
    </source>
</evidence>
<evidence type="ECO:0000313" key="9">
    <source>
        <dbReference type="Proteomes" id="UP001620597"/>
    </source>
</evidence>
<evidence type="ECO:0000256" key="1">
    <source>
        <dbReference type="ARBA" id="ARBA00022605"/>
    </source>
</evidence>
<evidence type="ECO:0000256" key="3">
    <source>
        <dbReference type="ARBA" id="ARBA00022833"/>
    </source>
</evidence>
<comment type="function">
    <text evidence="6">Catalyzes the dehydration of methylthioribulose-1-phosphate (MTRu-1-P) into 2,3-diketo-5-methylthiopentyl-1-phosphate (DK-MTP-1-P).</text>
</comment>
<dbReference type="HAMAP" id="MF_01677">
    <property type="entry name" value="Salvage_MtnB"/>
    <property type="match status" value="1"/>
</dbReference>
<dbReference type="RefSeq" id="WP_369855305.1">
    <property type="nucleotide sequence ID" value="NZ_JBBKTX010000001.1"/>
</dbReference>
<sequence length="215" mass="24041">MALAFDSTAFDTAALQSAAADLCRYGKQLYDRDWSPATSSNYSVRLNEHCCALTSSGKHKGELTPADILVVNWQGEPLTPGKPSAETRLHTQLYARDPAIGAVLHTHSKAAVVLSQIHPNSELILEGWELLKAFAGQTSHDCQMVIAVFDNDQDITRLANQVEQRMQTRQQGHAYLIRGHGVYTWGRDLAECMRHLEALEHLFDYQLELKRLGQQ</sequence>
<dbReference type="Pfam" id="PF00596">
    <property type="entry name" value="Aldolase_II"/>
    <property type="match status" value="1"/>
</dbReference>
<dbReference type="InterPro" id="IPR001303">
    <property type="entry name" value="Aldolase_II/adducin_N"/>
</dbReference>
<dbReference type="GO" id="GO:0046570">
    <property type="term" value="F:methylthioribulose 1-phosphate dehydratase activity"/>
    <property type="evidence" value="ECO:0007669"/>
    <property type="project" value="UniProtKB-EC"/>
</dbReference>
<dbReference type="SUPFAM" id="SSF53639">
    <property type="entry name" value="AraD/HMP-PK domain-like"/>
    <property type="match status" value="1"/>
</dbReference>
<proteinExistence type="inferred from homology"/>
<protein>
    <recommendedName>
        <fullName evidence="6">Methylthioribulose-1-phosphate dehydratase</fullName>
        <shortName evidence="6">MTRu-1-P dehydratase</shortName>
        <ecNumber evidence="6">4.2.1.109</ecNumber>
    </recommendedName>
</protein>
<dbReference type="SMART" id="SM01007">
    <property type="entry name" value="Aldolase_II"/>
    <property type="match status" value="1"/>
</dbReference>
<comment type="similarity">
    <text evidence="6">Belongs to the aldolase class II family. MtnB subfamily.</text>
</comment>
<keyword evidence="4 6" id="KW-0486">Methionine biosynthesis</keyword>
<dbReference type="Proteomes" id="UP001620597">
    <property type="component" value="Unassembled WGS sequence"/>
</dbReference>
<evidence type="ECO:0000259" key="7">
    <source>
        <dbReference type="SMART" id="SM01007"/>
    </source>
</evidence>
<feature type="domain" description="Class II aldolase/adducin N-terminal" evidence="7">
    <location>
        <begin position="20"/>
        <end position="207"/>
    </location>
</feature>
<dbReference type="NCBIfam" id="TIGR03328">
    <property type="entry name" value="salvage_mtnB"/>
    <property type="match status" value="1"/>
</dbReference>
<name>A0ABW8NCZ2_9GAMM</name>
<feature type="binding site" evidence="6">
    <location>
        <position position="107"/>
    </location>
    <ligand>
        <name>Zn(2+)</name>
        <dbReference type="ChEBI" id="CHEBI:29105"/>
    </ligand>
</feature>
<evidence type="ECO:0000256" key="6">
    <source>
        <dbReference type="HAMAP-Rule" id="MF_01677"/>
    </source>
</evidence>
<keyword evidence="5 6" id="KW-0456">Lyase</keyword>
<comment type="caution">
    <text evidence="8">The sequence shown here is derived from an EMBL/GenBank/DDBJ whole genome shotgun (WGS) entry which is preliminary data.</text>
</comment>
<organism evidence="8 9">
    <name type="scientific">Oceanobacter antarcticus</name>
    <dbReference type="NCBI Taxonomy" id="3133425"/>
    <lineage>
        <taxon>Bacteria</taxon>
        <taxon>Pseudomonadati</taxon>
        <taxon>Pseudomonadota</taxon>
        <taxon>Gammaproteobacteria</taxon>
        <taxon>Oceanospirillales</taxon>
        <taxon>Oceanospirillaceae</taxon>
        <taxon>Oceanobacter</taxon>
    </lineage>
</organism>
<dbReference type="NCBIfam" id="NF006672">
    <property type="entry name" value="PRK09220.1"/>
    <property type="match status" value="1"/>
</dbReference>
<dbReference type="InterPro" id="IPR036409">
    <property type="entry name" value="Aldolase_II/adducin_N_sf"/>
</dbReference>
<dbReference type="PANTHER" id="PTHR10640:SF7">
    <property type="entry name" value="METHYLTHIORIBULOSE-1-PHOSPHATE DEHYDRATASE"/>
    <property type="match status" value="1"/>
</dbReference>
<gene>
    <name evidence="6" type="primary">mtnB</name>
    <name evidence="8" type="ORF">WG929_00170</name>
</gene>
<dbReference type="Gene3D" id="3.40.225.10">
    <property type="entry name" value="Class II aldolase/adducin N-terminal domain"/>
    <property type="match status" value="1"/>
</dbReference>
<dbReference type="InterPro" id="IPR017714">
    <property type="entry name" value="MethylthioRu-1-P_deHdtase_MtnB"/>
</dbReference>
<dbReference type="EC" id="4.2.1.109" evidence="6"/>
<keyword evidence="3 6" id="KW-0862">Zinc</keyword>
<keyword evidence="9" id="KW-1185">Reference proteome</keyword>
<feature type="binding site" evidence="6">
    <location>
        <position position="105"/>
    </location>
    <ligand>
        <name>Zn(2+)</name>
        <dbReference type="ChEBI" id="CHEBI:29105"/>
    </ligand>
</feature>
<evidence type="ECO:0000313" key="8">
    <source>
        <dbReference type="EMBL" id="MFK4750810.1"/>
    </source>
</evidence>
<dbReference type="PANTHER" id="PTHR10640">
    <property type="entry name" value="METHYLTHIORIBULOSE-1-PHOSPHATE DEHYDRATASE"/>
    <property type="match status" value="1"/>
</dbReference>